<dbReference type="AlphaFoldDB" id="F4PHY2"/>
<feature type="region of interest" description="Disordered" evidence="1">
    <location>
        <begin position="217"/>
        <end position="239"/>
    </location>
</feature>
<accession>F4PHY2</accession>
<dbReference type="Gene3D" id="3.80.10.10">
    <property type="entry name" value="Ribonuclease Inhibitor"/>
    <property type="match status" value="2"/>
</dbReference>
<dbReference type="OrthoDB" id="2585512at2759"/>
<evidence type="ECO:0008006" key="4">
    <source>
        <dbReference type="Google" id="ProtNLM"/>
    </source>
</evidence>
<dbReference type="KEGG" id="dfa:DFA_02712"/>
<dbReference type="InterPro" id="IPR032675">
    <property type="entry name" value="LRR_dom_sf"/>
</dbReference>
<dbReference type="GO" id="GO:0031462">
    <property type="term" value="C:Cul2-RING ubiquitin ligase complex"/>
    <property type="evidence" value="ECO:0007669"/>
    <property type="project" value="TreeGrafter"/>
</dbReference>
<feature type="compositionally biased region" description="Low complexity" evidence="1">
    <location>
        <begin position="141"/>
        <end position="167"/>
    </location>
</feature>
<evidence type="ECO:0000313" key="3">
    <source>
        <dbReference type="Proteomes" id="UP000007797"/>
    </source>
</evidence>
<evidence type="ECO:0000313" key="2">
    <source>
        <dbReference type="EMBL" id="EGG24469.1"/>
    </source>
</evidence>
<dbReference type="EMBL" id="GL883006">
    <property type="protein sequence ID" value="EGG24469.1"/>
    <property type="molecule type" value="Genomic_DNA"/>
</dbReference>
<dbReference type="RefSeq" id="XP_004362320.1">
    <property type="nucleotide sequence ID" value="XM_004362263.1"/>
</dbReference>
<dbReference type="Proteomes" id="UP000007797">
    <property type="component" value="Unassembled WGS sequence"/>
</dbReference>
<name>F4PHY2_CACFS</name>
<organism evidence="2 3">
    <name type="scientific">Cavenderia fasciculata</name>
    <name type="common">Slime mold</name>
    <name type="synonym">Dictyostelium fasciculatum</name>
    <dbReference type="NCBI Taxonomy" id="261658"/>
    <lineage>
        <taxon>Eukaryota</taxon>
        <taxon>Amoebozoa</taxon>
        <taxon>Evosea</taxon>
        <taxon>Eumycetozoa</taxon>
        <taxon>Dictyostelia</taxon>
        <taxon>Acytosteliales</taxon>
        <taxon>Cavenderiaceae</taxon>
        <taxon>Cavenderia</taxon>
    </lineage>
</organism>
<dbReference type="SUPFAM" id="SSF52047">
    <property type="entry name" value="RNI-like"/>
    <property type="match status" value="1"/>
</dbReference>
<proteinExistence type="predicted"/>
<evidence type="ECO:0000256" key="1">
    <source>
        <dbReference type="SAM" id="MobiDB-lite"/>
    </source>
</evidence>
<dbReference type="OMA" id="AGCQFKE"/>
<reference evidence="3" key="1">
    <citation type="journal article" date="2011" name="Genome Res.">
        <title>Phylogeny-wide analysis of social amoeba genomes highlights ancient origins for complex intercellular communication.</title>
        <authorList>
            <person name="Heidel A.J."/>
            <person name="Lawal H.M."/>
            <person name="Felder M."/>
            <person name="Schilde C."/>
            <person name="Helps N.R."/>
            <person name="Tunggal B."/>
            <person name="Rivero F."/>
            <person name="John U."/>
            <person name="Schleicher M."/>
            <person name="Eichinger L."/>
            <person name="Platzer M."/>
            <person name="Noegel A.A."/>
            <person name="Schaap P."/>
            <person name="Gloeckner G."/>
        </authorList>
    </citation>
    <scope>NUCLEOTIDE SEQUENCE [LARGE SCALE GENOMIC DNA]</scope>
    <source>
        <strain evidence="3">SH3</strain>
    </source>
</reference>
<keyword evidence="3" id="KW-1185">Reference proteome</keyword>
<dbReference type="PANTHER" id="PTHR12904">
    <property type="match status" value="1"/>
</dbReference>
<dbReference type="PANTHER" id="PTHR12904:SF28">
    <property type="entry name" value="ATP SYNTHASE SUBUNIT ALPHA-RELATED"/>
    <property type="match status" value="1"/>
</dbReference>
<feature type="region of interest" description="Disordered" evidence="1">
    <location>
        <begin position="67"/>
        <end position="178"/>
    </location>
</feature>
<dbReference type="GeneID" id="14876973"/>
<sequence length="537" mass="59931">MTERSLKQTCLSYLLQRRESIPKNVNMICEIPEIREEFVNLSKRKNLVDDQFFSVFGDIFIGGSGNNSFNQQHQQSQQSLHQQLQQPQSQQALHQPQQQQQQQQQLIPSQTPIQTTASASTSSSSSSAPSSGQCQVGSQNGGQINIGQYSNSSSSSSGVNMISSSANQGGGTNSQTLSSVVHSNSNINTCTQQQQQKMENGHFPIVSSDNDIEMIPSSIQQQQQQQQNHSITNNNHQNNNYNNTINNQNNNNNLIVQEIDLSLLGRLTDISIQFLTKYTNLVHLNVSFCTGLSSEFVKFLAAVPEIQLQSLNLYNTNTTDTTLQLIVSTYSHSLRSIVWLLLKCTQLQHLDISHCRKLTSATTKNLTFPNLLHLNASWIPTTETKESSFHKCVKACPKLTTLTIAASGISEAELLKILIEGGKRLLNLDISYSPNSITSIDSKVFKHMSQLQSLTLAGCSFKEPILRRIIESTPNLKELDISHQDGVLPWSLLMYIVSDSNILQHLHMINLSQSKFDKFDIETLLHYPNLKIYLPSV</sequence>
<protein>
    <recommendedName>
        <fullName evidence="4">Leucine-rich repeat-containing protein</fullName>
    </recommendedName>
</protein>
<feature type="compositionally biased region" description="Low complexity" evidence="1">
    <location>
        <begin position="71"/>
        <end position="131"/>
    </location>
</feature>
<dbReference type="InterPro" id="IPR051341">
    <property type="entry name" value="Zyg-11_UBL_adapter"/>
</dbReference>
<gene>
    <name evidence="2" type="ORF">DFA_02712</name>
</gene>